<evidence type="ECO:0000256" key="3">
    <source>
        <dbReference type="SAM" id="SignalP"/>
    </source>
</evidence>
<feature type="compositionally biased region" description="Basic and acidic residues" evidence="2">
    <location>
        <begin position="2774"/>
        <end position="2784"/>
    </location>
</feature>
<feature type="chain" id="PRO_5002775056" description="Teneurin-like YD-shell domain-containing protein" evidence="3">
    <location>
        <begin position="35"/>
        <end position="2801"/>
    </location>
</feature>
<name>B1ZZE4_OPITP</name>
<organism evidence="5 6">
    <name type="scientific">Opitutus terrae (strain DSM 11246 / JCM 15787 / PB90-1)</name>
    <dbReference type="NCBI Taxonomy" id="452637"/>
    <lineage>
        <taxon>Bacteria</taxon>
        <taxon>Pseudomonadati</taxon>
        <taxon>Verrucomicrobiota</taxon>
        <taxon>Opitutia</taxon>
        <taxon>Opitutales</taxon>
        <taxon>Opitutaceae</taxon>
        <taxon>Opitutus</taxon>
    </lineage>
</organism>
<dbReference type="Proteomes" id="UP000007013">
    <property type="component" value="Chromosome"/>
</dbReference>
<dbReference type="KEGG" id="ote:Oter_3067"/>
<proteinExistence type="predicted"/>
<sequence length="2801" mass="304386">MLVSRHALFSPVKVVNVFRSALVIWSLAALSVYAQTPPPADGTGFIADTIEGTVASVNLGAGDESLAYLQTAIAPKSGILDLAVDRANRRLYVLATGSLKVFDINSSTKPATLTIRHSVDVSGRVLALSLDARTAFIGGKGKVTAINLYPEFAYGSGKWTTWDAYARVRPFTFEPELEVAAMAVHPAGDRLVVVFGNLVNKLDLRNDLLRTDVNSGSKTLDQLKADGELPEDFGFITQLDISDEVQTRGATKAPPKFATPVGLKDLIYPQAVALGIRNLAFSPDGNYALLTAVGAGTPRATAFGIMPTSDEGTGGIVVLDLRPQPADKPWVRYLAFIPTTEREEKTTELRREVQREGWKIVHPQVQWARNQYLSALGQAEVGIGSSFTALPTLTGFTVAAIVLDEMERSYADYGYMQAYFNLYPRDMVGASSVAISHSGDFGVVTLQDTNNLGLLSVSLSNVLTGFGEVPLPPPPTDGAPAPEPLPPVLPDFFIKRGTGKSINGFDAALTFAPWVVALQQPQAWAYPQKAVFTLDDSRVFIGMAGGTPKADLTNRFGSANAVVLRAERDKPDSIFAGTNPPPGYSLYQGPSFKSPRLAATLQSFDADADQLSDQLEAFNRWNSLRQLPGDDPENSKKLALVSTSVDQLTNPAVPLPPTAFPDDAMDKSFFLPASGIGYRCDDYALPRLTLNAGSRSAVAAIERLGRLWHEAYLAGQVSRPYFVVGAISTPGGGPLKGATGELLQYNVRNGFQVNFPYFSTKGDEPYDFVSSNGPNSPRDNSGDNYGNKPSGFDKANTARFLALLLAENSVKKIEIDPAVRDVVEGVNFGDSRFELHGSRTPTPRENHSRRDLDSQMSVSFSPLAIKIEPKPPTPEGPRPPGRTVYTVTLPDHLSRDKMQLQLTLPPTEPEAGQVRNDGYIVRKEDGTVLQLGPKYDVSELFGNENSITLTVDMLNGANYQFSAEVFSPELDNVYSLHAPFQYVDWTAANNPLRRLAALDPDATTPDASNQTKVEAETIGFTALIAYRRVKWVPASDDRPTGSPSEPQLDPQSGVIIAGKDQGTLYVEAFAIAPSGNELRAKTLAIEVGTCDSCSAGSCPMPGKTGVALGSVEFWVSDGNNGKLQVKRTSAGADLVSRALLEYPYDDKDTRVVLDAQGAVRQVLTAEVLIDVRPEGSGYVVATYPNTGTVQFDSALAVYQLPQAATAVSTLTVAADPVSGDNGVLVTTNEGRGAERYAFRYSPATNAWTLLEQLDAEGNALREQSIATTTAELDGQPVTQITRVTKGRDGTVASKQVDSFANLPAGRRLVATAIDPDGANYVTRYTYTPQGLVESIVYPEGRWVRFAYDGQQRVTKRIEPWLNAAPDAAESACVVTTYDYTPLTTTTGLAPLPKAPRTTVVSVLGTETARSYDHYENNVHRSIVAVKSGAAWDDATNLVTTTTHVASGVFAGNVASVLSPDGTMAFYEYRKEATGEVTTVRRGAPNAARNAIVDGTITTSRQNRQGNEIASSVVDVASGLKIDERTALETDAAGRVLSWHYLDGSTSSIEYGCCGIDSETDRRGITTTYDYDALKRVSVQHRQGITTLYEYDVLGRVTKTTRRGTDASNIVTSRTEYLDALGESVDTYDAAGRKTQLRVAHNENGSTTRTTTLPGGFTQIEITARDGQRLQSSGTAAAPMLYQYRVDTLADEPYVVTRTIARVLDEETQEYRDTEWTETWSDMAGRPVRIDAADGSYAENAYNAKNQLVRSVDPDGVTTLFGYNARSERTVTAVDMNSNGAIDYAGLDRITRTSVSYAAKTWETHSITVARTVTEIWPEANDETSLVVSTDEQSVDGAHAWSQQAEAVTHQETSYPAIRNGSWTVKSTAPDGTSAVQTYANGRLASVSQLSTLNSQLSSVTYAYDPHGRQESVTDARLGTTTYSYYDDDQIKTITAPHPEVTGQTLVTTNFYNDRGLLERRKLPDDSEVFYTYTPQGQLDRVHGSQTYPLDYDYDAQGRMIAMTTWKDFAGDTGKAKTQWLYDGLRGQLQAKRYTDASEVGYAYTAAGRLHTRTWARGTVTTYGYHPDGSLASVDYGDTTPDISYAYYRHGRVQEVRDGVLAEGAIAAEALRYRHAFSYDDALRPSTETIQTAGSYELTRSYEGSTAGEVPGRYRGITLTAAGSSDLIHFTSYGYDSSGRIQKVTSPAGVFTYGYVPNSNLLETITSPVHTATNVYQPRGTSILSRTNAVGQNVISRYGYTLNALGQRTAMISSGSAFPQPSHVAYQYNEKGEVIVGNRFEGADPANPGAAIAADSHFYRYDDIGNRKLSGRGAEADPIESSSYTSNLLNQYTEISLSALNAQPSTLVHDPDGDLTDDDRWHYTWNGENRLIAMETQPAAVLLGLPKQRLEFAYDYQGRRVHKKVLVAEGSTGNWSLVTDLGFAYDGWNLIAENSATGSPSTVNRTYTWGLDLSNELQGAGGVGGLLAVTDGEATPSSRFTAYDANGNVTQYLDSSGVINAHFDYSPFAETVRATGFFTPDASFRFSTKYADLETDLLYYGLRYYSPPMGRWIGRDALEEQGGVNLCGFLGNDGINDSDLFGLFPFNKLLRRFCKLKACEREEFLAKLGTKKIQFFKDDGKNLRLLVYEDANGVEYTKSNGPFGGTIDRSRNLIYVMSSHGYEEVLTSIFHESDHLDNDVTTRPTSFQEAIDQRAANEERAFTAEADFAFRVGITPINPTIVGSKGPDAAEIKRIVDTMYKQGIKPDRRAKKVKPVTPAAPTTAVAPAAPTKAPPKRDRLIRETHTQTNDGPEYSAADFKCP</sequence>
<gene>
    <name evidence="5" type="ordered locus">Oter_3067</name>
</gene>
<evidence type="ECO:0000256" key="1">
    <source>
        <dbReference type="ARBA" id="ARBA00022737"/>
    </source>
</evidence>
<dbReference type="InterPro" id="IPR050708">
    <property type="entry name" value="T6SS_VgrG/RHS"/>
</dbReference>
<dbReference type="SUPFAM" id="SSF101908">
    <property type="entry name" value="Putative isomerase YbhE"/>
    <property type="match status" value="1"/>
</dbReference>
<dbReference type="InterPro" id="IPR022385">
    <property type="entry name" value="Rhs_assc_core"/>
</dbReference>
<feature type="region of interest" description="Disordered" evidence="2">
    <location>
        <begin position="766"/>
        <end position="790"/>
    </location>
</feature>
<keyword evidence="1" id="KW-0677">Repeat</keyword>
<protein>
    <recommendedName>
        <fullName evidence="4">Teneurin-like YD-shell domain-containing protein</fullName>
    </recommendedName>
</protein>
<dbReference type="PANTHER" id="PTHR32305">
    <property type="match status" value="1"/>
</dbReference>
<dbReference type="EMBL" id="CP001032">
    <property type="protein sequence ID" value="ACB76347.1"/>
    <property type="molecule type" value="Genomic_DNA"/>
</dbReference>
<keyword evidence="6" id="KW-1185">Reference proteome</keyword>
<dbReference type="Gene3D" id="2.180.10.10">
    <property type="entry name" value="RHS repeat-associated core"/>
    <property type="match status" value="3"/>
</dbReference>
<feature type="compositionally biased region" description="Low complexity" evidence="2">
    <location>
        <begin position="2754"/>
        <end position="2770"/>
    </location>
</feature>
<feature type="compositionally biased region" description="Polar residues" evidence="2">
    <location>
        <begin position="769"/>
        <end position="784"/>
    </location>
</feature>
<evidence type="ECO:0000259" key="4">
    <source>
        <dbReference type="Pfam" id="PF25023"/>
    </source>
</evidence>
<dbReference type="eggNOG" id="COG3209">
    <property type="taxonomic scope" value="Bacteria"/>
</dbReference>
<evidence type="ECO:0000256" key="2">
    <source>
        <dbReference type="SAM" id="MobiDB-lite"/>
    </source>
</evidence>
<feature type="domain" description="Teneurin-like YD-shell" evidence="4">
    <location>
        <begin position="1881"/>
        <end position="2001"/>
    </location>
</feature>
<dbReference type="HOGENOM" id="CLU_226856_0_0_0"/>
<evidence type="ECO:0000313" key="6">
    <source>
        <dbReference type="Proteomes" id="UP000007013"/>
    </source>
</evidence>
<feature type="region of interest" description="Disordered" evidence="2">
    <location>
        <begin position="833"/>
        <end position="852"/>
    </location>
</feature>
<dbReference type="PANTHER" id="PTHR32305:SF15">
    <property type="entry name" value="PROTEIN RHSA-RELATED"/>
    <property type="match status" value="1"/>
</dbReference>
<feature type="region of interest" description="Disordered" evidence="2">
    <location>
        <begin position="2745"/>
        <end position="2801"/>
    </location>
</feature>
<dbReference type="Pfam" id="PF25023">
    <property type="entry name" value="TEN_YD-shell"/>
    <property type="match status" value="1"/>
</dbReference>
<accession>B1ZZE4</accession>
<keyword evidence="3" id="KW-0732">Signal</keyword>
<evidence type="ECO:0000313" key="5">
    <source>
        <dbReference type="EMBL" id="ACB76347.1"/>
    </source>
</evidence>
<dbReference type="STRING" id="452637.Oter_3067"/>
<dbReference type="InterPro" id="IPR056823">
    <property type="entry name" value="TEN-like_YD-shell"/>
</dbReference>
<feature type="signal peptide" evidence="3">
    <location>
        <begin position="1"/>
        <end position="34"/>
    </location>
</feature>
<dbReference type="NCBIfam" id="TIGR03696">
    <property type="entry name" value="Rhs_assc_core"/>
    <property type="match status" value="1"/>
</dbReference>
<reference evidence="5 6" key="1">
    <citation type="journal article" date="2011" name="J. Bacteriol.">
        <title>Genome sequence of the verrucomicrobium Opitutus terrae PB90-1, an abundant inhabitant of rice paddy soil ecosystems.</title>
        <authorList>
            <person name="van Passel M.W."/>
            <person name="Kant R."/>
            <person name="Palva A."/>
            <person name="Copeland A."/>
            <person name="Lucas S."/>
            <person name="Lapidus A."/>
            <person name="Glavina del Rio T."/>
            <person name="Pitluck S."/>
            <person name="Goltsman E."/>
            <person name="Clum A."/>
            <person name="Sun H."/>
            <person name="Schmutz J."/>
            <person name="Larimer F.W."/>
            <person name="Land M.L."/>
            <person name="Hauser L."/>
            <person name="Kyrpides N."/>
            <person name="Mikhailova N."/>
            <person name="Richardson P.P."/>
            <person name="Janssen P.H."/>
            <person name="de Vos W.M."/>
            <person name="Smidt H."/>
        </authorList>
    </citation>
    <scope>NUCLEOTIDE SEQUENCE [LARGE SCALE GENOMIC DNA]</scope>
    <source>
        <strain evidence="6">DSM 11246 / JCM 15787 / PB90-1</strain>
    </source>
</reference>